<dbReference type="InterPro" id="IPR024079">
    <property type="entry name" value="MetalloPept_cat_dom_sf"/>
</dbReference>
<gene>
    <name evidence="1" type="ORF">M427DRAFT_142767</name>
</gene>
<protein>
    <submittedName>
        <fullName evidence="1">Uncharacterized protein</fullName>
    </submittedName>
</protein>
<dbReference type="AlphaFoldDB" id="A0A139AUX1"/>
<dbReference type="InterPro" id="IPR019026">
    <property type="entry name" value="Peptidase_M64_IgA"/>
</dbReference>
<sequence>MIDRLHVVSLKFFLAYVSLLLFVPLSRSHFASQIPFHEQSSPSYYKSLSNPSLYKFFGVTLLRIGGHCDVLQPLDVVQHHRLLVHEDDVQITERPRVAEREAVESVDSEDDKVIEVVGRSADRVRATAHELCSGNIKLDFHETPAYKKPDNDEGDVIIPIVSSGPPSNRIDVVFMGDGYTKQEEERFISDIKRLVEDMFAGETFRSVLPFFNLWAVYRPSKESGIGVGGIPKGTSFGLYRDGTELRGIYCSKPRQAREACRGVGPQACDYPTIIGNDDFYGGLGGEFVISTRSFTSGTVVLRHEMGHNFVRVGEEYDGGYVYEGVNSARSLAALGWGHWLSDGNDSWKEQHSQIRIQDYSWYNLAKGPYRLSFTTNGKFPRWWLKFSASGMDGDDLEVLLDGKRMPWKSCGILDRWLVIYPELVTQISHLCGFAFLEFSFYDVSNFYNLNSSYAFPAGTHTFEFRLSKTAFSKKTRPAPIHQLCSVTMLEYGSESEFVWDDLHISAYQTWSISNKKTYRPSNEGCLMRNMSSPRFCSVCKEGMWMQFLRRVDIIDGLDVGTECTARKEALTTMELQLLPFAQFRKTPLENGQERYHISWFHEGIVVPTLKDTTNWTLPNATGHWKVRVQLETSEVRHDPNELLVAERDFHVQNC</sequence>
<evidence type="ECO:0000313" key="1">
    <source>
        <dbReference type="EMBL" id="KXS20518.1"/>
    </source>
</evidence>
<dbReference type="EMBL" id="KQ965735">
    <property type="protein sequence ID" value="KXS20518.1"/>
    <property type="molecule type" value="Genomic_DNA"/>
</dbReference>
<proteinExistence type="predicted"/>
<reference evidence="1 2" key="1">
    <citation type="journal article" date="2015" name="Genome Biol. Evol.">
        <title>Phylogenomic analyses indicate that early fungi evolved digesting cell walls of algal ancestors of land plants.</title>
        <authorList>
            <person name="Chang Y."/>
            <person name="Wang S."/>
            <person name="Sekimoto S."/>
            <person name="Aerts A.L."/>
            <person name="Choi C."/>
            <person name="Clum A."/>
            <person name="LaButti K.M."/>
            <person name="Lindquist E.A."/>
            <person name="Yee Ngan C."/>
            <person name="Ohm R.A."/>
            <person name="Salamov A.A."/>
            <person name="Grigoriev I.V."/>
            <person name="Spatafora J.W."/>
            <person name="Berbee M.L."/>
        </authorList>
    </citation>
    <scope>NUCLEOTIDE SEQUENCE [LARGE SCALE GENOMIC DNA]</scope>
    <source>
        <strain evidence="1 2">JEL478</strain>
    </source>
</reference>
<dbReference type="GO" id="GO:0008237">
    <property type="term" value="F:metallopeptidase activity"/>
    <property type="evidence" value="ECO:0007669"/>
    <property type="project" value="InterPro"/>
</dbReference>
<dbReference type="Proteomes" id="UP000070544">
    <property type="component" value="Unassembled WGS sequence"/>
</dbReference>
<accession>A0A139AUX1</accession>
<dbReference type="OMA" id="ANDTHEL"/>
<dbReference type="OrthoDB" id="2961863at2759"/>
<keyword evidence="2" id="KW-1185">Reference proteome</keyword>
<name>A0A139AUX1_GONPJ</name>
<evidence type="ECO:0000313" key="2">
    <source>
        <dbReference type="Proteomes" id="UP000070544"/>
    </source>
</evidence>
<dbReference type="Pfam" id="PF09471">
    <property type="entry name" value="Peptidase_M64"/>
    <property type="match status" value="1"/>
</dbReference>
<dbReference type="Gene3D" id="3.40.390.10">
    <property type="entry name" value="Collagenase (Catalytic Domain)"/>
    <property type="match status" value="1"/>
</dbReference>
<organism evidence="1 2">
    <name type="scientific">Gonapodya prolifera (strain JEL478)</name>
    <name type="common">Monoblepharis prolifera</name>
    <dbReference type="NCBI Taxonomy" id="1344416"/>
    <lineage>
        <taxon>Eukaryota</taxon>
        <taxon>Fungi</taxon>
        <taxon>Fungi incertae sedis</taxon>
        <taxon>Chytridiomycota</taxon>
        <taxon>Chytridiomycota incertae sedis</taxon>
        <taxon>Monoblepharidomycetes</taxon>
        <taxon>Monoblepharidales</taxon>
        <taxon>Gonapodyaceae</taxon>
        <taxon>Gonapodya</taxon>
    </lineage>
</organism>